<reference evidence="1 2" key="1">
    <citation type="submission" date="2019-05" db="EMBL/GenBank/DDBJ databases">
        <title>Verrucobacter flavum gen. nov., sp. nov. a new member of the family Verrucomicrobiaceae.</title>
        <authorList>
            <person name="Szuroczki S."/>
            <person name="Abbaszade G."/>
            <person name="Szabo A."/>
            <person name="Felfoldi T."/>
            <person name="Schumann P."/>
            <person name="Boka K."/>
            <person name="Keki Z."/>
            <person name="Toumi M."/>
            <person name="Toth E."/>
        </authorList>
    </citation>
    <scope>NUCLEOTIDE SEQUENCE [LARGE SCALE GENOMIC DNA]</scope>
    <source>
        <strain evidence="1 2">MG-N-17</strain>
    </source>
</reference>
<evidence type="ECO:0000313" key="2">
    <source>
        <dbReference type="Proteomes" id="UP000306196"/>
    </source>
</evidence>
<proteinExistence type="predicted"/>
<organism evidence="1 2">
    <name type="scientific">Phragmitibacter flavus</name>
    <dbReference type="NCBI Taxonomy" id="2576071"/>
    <lineage>
        <taxon>Bacteria</taxon>
        <taxon>Pseudomonadati</taxon>
        <taxon>Verrucomicrobiota</taxon>
        <taxon>Verrucomicrobiia</taxon>
        <taxon>Verrucomicrobiales</taxon>
        <taxon>Verrucomicrobiaceae</taxon>
        <taxon>Phragmitibacter</taxon>
    </lineage>
</organism>
<accession>A0A5R8KID3</accession>
<gene>
    <name evidence="1" type="ORF">FEM03_04645</name>
</gene>
<name>A0A5R8KID3_9BACT</name>
<keyword evidence="2" id="KW-1185">Reference proteome</keyword>
<dbReference type="AlphaFoldDB" id="A0A5R8KID3"/>
<evidence type="ECO:0000313" key="1">
    <source>
        <dbReference type="EMBL" id="TLD72017.1"/>
    </source>
</evidence>
<dbReference type="EMBL" id="VAUV01000003">
    <property type="protein sequence ID" value="TLD72017.1"/>
    <property type="molecule type" value="Genomic_DNA"/>
</dbReference>
<dbReference type="RefSeq" id="WP_138085020.1">
    <property type="nucleotide sequence ID" value="NZ_VAUV01000003.1"/>
</dbReference>
<protein>
    <submittedName>
        <fullName evidence="1">Uncharacterized protein</fullName>
    </submittedName>
</protein>
<comment type="caution">
    <text evidence="1">The sequence shown here is derived from an EMBL/GenBank/DDBJ whole genome shotgun (WGS) entry which is preliminary data.</text>
</comment>
<sequence>MNAPLNQFATPPAKEQILWLKNFRKKVGERHSQWSVDPMVAVAVEADATRLIDLLDPMGGKEHYRTTSEEYVPTPSGPPEDFLNVAHKDSGALNRILSFIGYLQSRSDYTPDIGRELGLAD</sequence>
<dbReference type="Proteomes" id="UP000306196">
    <property type="component" value="Unassembled WGS sequence"/>
</dbReference>